<dbReference type="SMART" id="SM00916">
    <property type="entry name" value="L51_S25_CI-B8"/>
    <property type="match status" value="1"/>
</dbReference>
<reference evidence="8 9" key="1">
    <citation type="submission" date="2024-03" db="EMBL/GenBank/DDBJ databases">
        <title>The genome assembly and annotation of the cricket Gryllus longicercus Weissman &amp; Gray.</title>
        <authorList>
            <person name="Szrajer S."/>
            <person name="Gray D."/>
            <person name="Ylla G."/>
        </authorList>
    </citation>
    <scope>NUCLEOTIDE SEQUENCE [LARGE SCALE GENOMIC DNA]</scope>
    <source>
        <strain evidence="8">DAG 2021-001</strain>
        <tissue evidence="8">Whole body minus gut</tissue>
    </source>
</reference>
<name>A0AAN9VIY9_9ORTH</name>
<evidence type="ECO:0000313" key="9">
    <source>
        <dbReference type="Proteomes" id="UP001378592"/>
    </source>
</evidence>
<gene>
    <name evidence="8" type="ORF">R5R35_005583</name>
</gene>
<keyword evidence="5" id="KW-0687">Ribonucleoprotein</keyword>
<comment type="caution">
    <text evidence="8">The sequence shown here is derived from an EMBL/GenBank/DDBJ whole genome shotgun (WGS) entry which is preliminary data.</text>
</comment>
<keyword evidence="4" id="KW-0496">Mitochondrion</keyword>
<dbReference type="EMBL" id="JAZDUA010000547">
    <property type="protein sequence ID" value="KAK7791262.1"/>
    <property type="molecule type" value="Genomic_DNA"/>
</dbReference>
<evidence type="ECO:0000256" key="2">
    <source>
        <dbReference type="ARBA" id="ARBA00006073"/>
    </source>
</evidence>
<evidence type="ECO:0000256" key="5">
    <source>
        <dbReference type="ARBA" id="ARBA00023274"/>
    </source>
</evidence>
<dbReference type="Proteomes" id="UP001378592">
    <property type="component" value="Unassembled WGS sequence"/>
</dbReference>
<proteinExistence type="inferred from homology"/>
<dbReference type="AlphaFoldDB" id="A0AAN9VIY9"/>
<dbReference type="PANTHER" id="PTHR21396:SF2">
    <property type="entry name" value="LARGE RIBOSOMAL SUBUNIT PROTEIN ML43"/>
    <property type="match status" value="1"/>
</dbReference>
<evidence type="ECO:0000256" key="6">
    <source>
        <dbReference type="ARBA" id="ARBA00035188"/>
    </source>
</evidence>
<organism evidence="8 9">
    <name type="scientific">Gryllus longicercus</name>
    <dbReference type="NCBI Taxonomy" id="2509291"/>
    <lineage>
        <taxon>Eukaryota</taxon>
        <taxon>Metazoa</taxon>
        <taxon>Ecdysozoa</taxon>
        <taxon>Arthropoda</taxon>
        <taxon>Hexapoda</taxon>
        <taxon>Insecta</taxon>
        <taxon>Pterygota</taxon>
        <taxon>Neoptera</taxon>
        <taxon>Polyneoptera</taxon>
        <taxon>Orthoptera</taxon>
        <taxon>Ensifera</taxon>
        <taxon>Gryllidea</taxon>
        <taxon>Grylloidea</taxon>
        <taxon>Gryllidae</taxon>
        <taxon>Gryllinae</taxon>
        <taxon>Gryllus</taxon>
    </lineage>
</organism>
<dbReference type="InterPro" id="IPR039927">
    <property type="entry name" value="Ribosomal_mL43"/>
</dbReference>
<keyword evidence="9" id="KW-1185">Reference proteome</keyword>
<dbReference type="InterPro" id="IPR007741">
    <property type="entry name" value="Ribosomal_mL43/mS25/NADH_DH"/>
</dbReference>
<dbReference type="PANTHER" id="PTHR21396">
    <property type="entry name" value="39S RIBOSOMAL PROTEIN L43"/>
    <property type="match status" value="1"/>
</dbReference>
<sequence>MSNNNLFLPVGFPRAPLANGVGRWICQLQRLTFKFCKNYPSSRGMREFLEFELLDFTKKNPGIVVYVKPRRHRAPNLTAEYLNGEKQIVDCRNFSYEEVKKWVSLLRSQSGRGTVRLLKMWHTDHPSIQGPWSPFVNRDPKLNWVEFPNEDLSQPIYIEKSATEKLIEIFEEQQRIERQPKQE</sequence>
<accession>A0AAN9VIY9</accession>
<dbReference type="FunFam" id="3.40.30.10:FF:000257">
    <property type="entry name" value="39S ribosomal protein L43"/>
    <property type="match status" value="1"/>
</dbReference>
<protein>
    <recommendedName>
        <fullName evidence="6">Large ribosomal subunit protein mL43</fullName>
    </recommendedName>
</protein>
<dbReference type="GO" id="GO:0003735">
    <property type="term" value="F:structural constituent of ribosome"/>
    <property type="evidence" value="ECO:0007669"/>
    <property type="project" value="InterPro"/>
</dbReference>
<dbReference type="Gene3D" id="3.40.30.10">
    <property type="entry name" value="Glutaredoxin"/>
    <property type="match status" value="1"/>
</dbReference>
<evidence type="ECO:0000256" key="3">
    <source>
        <dbReference type="ARBA" id="ARBA00022980"/>
    </source>
</evidence>
<comment type="subcellular location">
    <subcellularLocation>
        <location evidence="1">Mitochondrion</location>
    </subcellularLocation>
</comment>
<dbReference type="GO" id="GO:0005762">
    <property type="term" value="C:mitochondrial large ribosomal subunit"/>
    <property type="evidence" value="ECO:0007669"/>
    <property type="project" value="TreeGrafter"/>
</dbReference>
<evidence type="ECO:0000259" key="7">
    <source>
        <dbReference type="SMART" id="SM00916"/>
    </source>
</evidence>
<dbReference type="SUPFAM" id="SSF52833">
    <property type="entry name" value="Thioredoxin-like"/>
    <property type="match status" value="1"/>
</dbReference>
<feature type="domain" description="Ribosomal protein/NADH dehydrogenase" evidence="7">
    <location>
        <begin position="37"/>
        <end position="110"/>
    </location>
</feature>
<evidence type="ECO:0000256" key="1">
    <source>
        <dbReference type="ARBA" id="ARBA00004173"/>
    </source>
</evidence>
<dbReference type="Pfam" id="PF05047">
    <property type="entry name" value="L51_S25_CI-B8"/>
    <property type="match status" value="1"/>
</dbReference>
<keyword evidence="3" id="KW-0689">Ribosomal protein</keyword>
<dbReference type="InterPro" id="IPR036249">
    <property type="entry name" value="Thioredoxin-like_sf"/>
</dbReference>
<evidence type="ECO:0000313" key="8">
    <source>
        <dbReference type="EMBL" id="KAK7791262.1"/>
    </source>
</evidence>
<evidence type="ECO:0000256" key="4">
    <source>
        <dbReference type="ARBA" id="ARBA00023128"/>
    </source>
</evidence>
<dbReference type="GO" id="GO:0032543">
    <property type="term" value="P:mitochondrial translation"/>
    <property type="evidence" value="ECO:0007669"/>
    <property type="project" value="InterPro"/>
</dbReference>
<comment type="similarity">
    <text evidence="2">Belongs to the mitochondrion-specific ribosomal protein mL43 family.</text>
</comment>